<organism evidence="1 2">
    <name type="scientific">Acacia crassicarpa</name>
    <name type="common">northern wattle</name>
    <dbReference type="NCBI Taxonomy" id="499986"/>
    <lineage>
        <taxon>Eukaryota</taxon>
        <taxon>Viridiplantae</taxon>
        <taxon>Streptophyta</taxon>
        <taxon>Embryophyta</taxon>
        <taxon>Tracheophyta</taxon>
        <taxon>Spermatophyta</taxon>
        <taxon>Magnoliopsida</taxon>
        <taxon>eudicotyledons</taxon>
        <taxon>Gunneridae</taxon>
        <taxon>Pentapetalae</taxon>
        <taxon>rosids</taxon>
        <taxon>fabids</taxon>
        <taxon>Fabales</taxon>
        <taxon>Fabaceae</taxon>
        <taxon>Caesalpinioideae</taxon>
        <taxon>mimosoid clade</taxon>
        <taxon>Acacieae</taxon>
        <taxon>Acacia</taxon>
    </lineage>
</organism>
<protein>
    <submittedName>
        <fullName evidence="1">Uncharacterized protein</fullName>
    </submittedName>
</protein>
<reference evidence="1" key="1">
    <citation type="submission" date="2023-10" db="EMBL/GenBank/DDBJ databases">
        <title>Chromosome-level genome of the transformable northern wattle, Acacia crassicarpa.</title>
        <authorList>
            <person name="Massaro I."/>
            <person name="Sinha N.R."/>
            <person name="Poethig S."/>
            <person name="Leichty A.R."/>
        </authorList>
    </citation>
    <scope>NUCLEOTIDE SEQUENCE</scope>
    <source>
        <strain evidence="1">Acra3RX</strain>
        <tissue evidence="1">Leaf</tissue>
    </source>
</reference>
<dbReference type="EMBL" id="JAWXYG010000001">
    <property type="protein sequence ID" value="KAK4285251.1"/>
    <property type="molecule type" value="Genomic_DNA"/>
</dbReference>
<comment type="caution">
    <text evidence="1">The sequence shown here is derived from an EMBL/GenBank/DDBJ whole genome shotgun (WGS) entry which is preliminary data.</text>
</comment>
<accession>A0AAE1N9M0</accession>
<keyword evidence="2" id="KW-1185">Reference proteome</keyword>
<dbReference type="PANTHER" id="PTHR47481:SF22">
    <property type="entry name" value="RETROTRANSPOSON GAG DOMAIN-CONTAINING PROTEIN"/>
    <property type="match status" value="1"/>
</dbReference>
<gene>
    <name evidence="1" type="ORF">QN277_001978</name>
</gene>
<dbReference type="AlphaFoldDB" id="A0AAE1N9M0"/>
<sequence>MSTEVGTQLLHCQTAKAIWVEARSLAEASTKARIMVYKSDLHRTHKGGMKMEKFLNNMKTISDQLAFAGAPLPHDELVFHTLNGLDAEYNAIVVKLLDQTNLS</sequence>
<dbReference type="Proteomes" id="UP001293593">
    <property type="component" value="Unassembled WGS sequence"/>
</dbReference>
<proteinExistence type="predicted"/>
<evidence type="ECO:0000313" key="1">
    <source>
        <dbReference type="EMBL" id="KAK4285251.1"/>
    </source>
</evidence>
<name>A0AAE1N9M0_9FABA</name>
<dbReference type="PANTHER" id="PTHR47481">
    <property type="match status" value="1"/>
</dbReference>
<evidence type="ECO:0000313" key="2">
    <source>
        <dbReference type="Proteomes" id="UP001293593"/>
    </source>
</evidence>
<dbReference type="Pfam" id="PF14223">
    <property type="entry name" value="Retrotran_gag_2"/>
    <property type="match status" value="1"/>
</dbReference>